<keyword evidence="2" id="KW-1185">Reference proteome</keyword>
<proteinExistence type="predicted"/>
<protein>
    <submittedName>
        <fullName evidence="1">Uncharacterized protein</fullName>
    </submittedName>
</protein>
<comment type="caution">
    <text evidence="1">The sequence shown here is derived from an EMBL/GenBank/DDBJ whole genome shotgun (WGS) entry which is preliminary data.</text>
</comment>
<evidence type="ECO:0000313" key="2">
    <source>
        <dbReference type="Proteomes" id="UP001055072"/>
    </source>
</evidence>
<dbReference type="Proteomes" id="UP001055072">
    <property type="component" value="Unassembled WGS sequence"/>
</dbReference>
<reference evidence="1" key="1">
    <citation type="journal article" date="2021" name="Environ. Microbiol.">
        <title>Gene family expansions and transcriptome signatures uncover fungal adaptations to wood decay.</title>
        <authorList>
            <person name="Hage H."/>
            <person name="Miyauchi S."/>
            <person name="Viragh M."/>
            <person name="Drula E."/>
            <person name="Min B."/>
            <person name="Chaduli D."/>
            <person name="Navarro D."/>
            <person name="Favel A."/>
            <person name="Norest M."/>
            <person name="Lesage-Meessen L."/>
            <person name="Balint B."/>
            <person name="Merenyi Z."/>
            <person name="de Eugenio L."/>
            <person name="Morin E."/>
            <person name="Martinez A.T."/>
            <person name="Baldrian P."/>
            <person name="Stursova M."/>
            <person name="Martinez M.J."/>
            <person name="Novotny C."/>
            <person name="Magnuson J.K."/>
            <person name="Spatafora J.W."/>
            <person name="Maurice S."/>
            <person name="Pangilinan J."/>
            <person name="Andreopoulos W."/>
            <person name="LaButti K."/>
            <person name="Hundley H."/>
            <person name="Na H."/>
            <person name="Kuo A."/>
            <person name="Barry K."/>
            <person name="Lipzen A."/>
            <person name="Henrissat B."/>
            <person name="Riley R."/>
            <person name="Ahrendt S."/>
            <person name="Nagy L.G."/>
            <person name="Grigoriev I.V."/>
            <person name="Martin F."/>
            <person name="Rosso M.N."/>
        </authorList>
    </citation>
    <scope>NUCLEOTIDE SEQUENCE</scope>
    <source>
        <strain evidence="1">CBS 384.51</strain>
    </source>
</reference>
<sequence length="142" mass="14166">MHFSSSFATLSAMACIALFAYTPADARPLDTVVARRTYLTLATPTTQVSTVALVNVSTAPGTPTVPAQVQAPGTAMAVAMVTVMVAASVTVMATALVVGAETGLVTDPGAGAGMVMAMGRAVEAAVEAVVVTVVPPPSSTWV</sequence>
<gene>
    <name evidence="1" type="ORF">BDY19DRAFT_975784</name>
</gene>
<dbReference type="EMBL" id="MU274954">
    <property type="protein sequence ID" value="KAI0083740.1"/>
    <property type="molecule type" value="Genomic_DNA"/>
</dbReference>
<name>A0ACB8TNZ0_9APHY</name>
<accession>A0ACB8TNZ0</accession>
<organism evidence="1 2">
    <name type="scientific">Irpex rosettiformis</name>
    <dbReference type="NCBI Taxonomy" id="378272"/>
    <lineage>
        <taxon>Eukaryota</taxon>
        <taxon>Fungi</taxon>
        <taxon>Dikarya</taxon>
        <taxon>Basidiomycota</taxon>
        <taxon>Agaricomycotina</taxon>
        <taxon>Agaricomycetes</taxon>
        <taxon>Polyporales</taxon>
        <taxon>Irpicaceae</taxon>
        <taxon>Irpex</taxon>
    </lineage>
</organism>
<evidence type="ECO:0000313" key="1">
    <source>
        <dbReference type="EMBL" id="KAI0083740.1"/>
    </source>
</evidence>